<feature type="transmembrane region" description="Helical" evidence="1">
    <location>
        <begin position="6"/>
        <end position="29"/>
    </location>
</feature>
<dbReference type="EMBL" id="CP012333">
    <property type="protein sequence ID" value="AKU95623.1"/>
    <property type="molecule type" value="Genomic_DNA"/>
</dbReference>
<accession>A0A0K1PQ18</accession>
<sequence>MIFSVLVRYATLFTVAMAIFSASFAVFSFRRRTNAAIYLDLSDRLQKLYRAVPTTSRAAYLVGKEPGGVPSEIAAVEVLDFLHLMHSAFTLHATGYFSGRLWVAFRTEAERGLRLPVVQASWPLLREEFQSSPGFVNHVERALVRSVTRSVFDGRQSPPSLAGDGWPASGVTARLATDAASY</sequence>
<evidence type="ECO:0000256" key="1">
    <source>
        <dbReference type="SAM" id="Phobius"/>
    </source>
</evidence>
<name>A0A0K1PQ18_9BACT</name>
<keyword evidence="1" id="KW-0812">Transmembrane</keyword>
<organism evidence="2 3">
    <name type="scientific">Labilithrix luteola</name>
    <dbReference type="NCBI Taxonomy" id="1391654"/>
    <lineage>
        <taxon>Bacteria</taxon>
        <taxon>Pseudomonadati</taxon>
        <taxon>Myxococcota</taxon>
        <taxon>Polyangia</taxon>
        <taxon>Polyangiales</taxon>
        <taxon>Labilitrichaceae</taxon>
        <taxon>Labilithrix</taxon>
    </lineage>
</organism>
<keyword evidence="3" id="KW-1185">Reference proteome</keyword>
<dbReference type="Proteomes" id="UP000064967">
    <property type="component" value="Chromosome"/>
</dbReference>
<protein>
    <submittedName>
        <fullName evidence="2">Uncharacterized protein</fullName>
    </submittedName>
</protein>
<evidence type="ECO:0000313" key="2">
    <source>
        <dbReference type="EMBL" id="AKU95623.1"/>
    </source>
</evidence>
<dbReference type="AlphaFoldDB" id="A0A0K1PQ18"/>
<gene>
    <name evidence="2" type="ORF">AKJ09_02287</name>
</gene>
<keyword evidence="1" id="KW-1133">Transmembrane helix</keyword>
<proteinExistence type="predicted"/>
<dbReference type="KEGG" id="llu:AKJ09_02287"/>
<keyword evidence="1" id="KW-0472">Membrane</keyword>
<dbReference type="RefSeq" id="WP_169927424.1">
    <property type="nucleotide sequence ID" value="NZ_CP012333.1"/>
</dbReference>
<reference evidence="2 3" key="1">
    <citation type="submission" date="2015-08" db="EMBL/GenBank/DDBJ databases">
        <authorList>
            <person name="Babu N.S."/>
            <person name="Beckwith C.J."/>
            <person name="Beseler K.G."/>
            <person name="Brison A."/>
            <person name="Carone J.V."/>
            <person name="Caskin T.P."/>
            <person name="Diamond M."/>
            <person name="Durham M.E."/>
            <person name="Foxe J.M."/>
            <person name="Go M."/>
            <person name="Henderson B.A."/>
            <person name="Jones I.B."/>
            <person name="McGettigan J.A."/>
            <person name="Micheletti S.J."/>
            <person name="Nasrallah M.E."/>
            <person name="Ortiz D."/>
            <person name="Piller C.R."/>
            <person name="Privatt S.R."/>
            <person name="Schneider S.L."/>
            <person name="Sharp S."/>
            <person name="Smith T.C."/>
            <person name="Stanton J.D."/>
            <person name="Ullery H.E."/>
            <person name="Wilson R.J."/>
            <person name="Serrano M.G."/>
            <person name="Buck G."/>
            <person name="Lee V."/>
            <person name="Wang Y."/>
            <person name="Carvalho R."/>
            <person name="Voegtly L."/>
            <person name="Shi R."/>
            <person name="Duckworth R."/>
            <person name="Johnson A."/>
            <person name="Loviza R."/>
            <person name="Walstead R."/>
            <person name="Shah Z."/>
            <person name="Kiflezghi M."/>
            <person name="Wade K."/>
            <person name="Ball S.L."/>
            <person name="Bradley K.W."/>
            <person name="Asai D.J."/>
            <person name="Bowman C.A."/>
            <person name="Russell D.A."/>
            <person name="Pope W.H."/>
            <person name="Jacobs-Sera D."/>
            <person name="Hendrix R.W."/>
            <person name="Hatfull G.F."/>
        </authorList>
    </citation>
    <scope>NUCLEOTIDE SEQUENCE [LARGE SCALE GENOMIC DNA]</scope>
    <source>
        <strain evidence="2 3">DSM 27648</strain>
    </source>
</reference>
<evidence type="ECO:0000313" key="3">
    <source>
        <dbReference type="Proteomes" id="UP000064967"/>
    </source>
</evidence>